<sequence>MAHLLSELPPSDYSTQSSSREDVQDEISIANRKRQLIAIQGVKKELTDEESEKIDPAKRRRLEKGKDKTDE</sequence>
<evidence type="ECO:0000256" key="1">
    <source>
        <dbReference type="SAM" id="MobiDB-lite"/>
    </source>
</evidence>
<dbReference type="RefSeq" id="WP_006341838.1">
    <property type="nucleotide sequence ID" value="NZ_BAWW01000003.1"/>
</dbReference>
<dbReference type="Proteomes" id="UP000031307">
    <property type="component" value="Unassembled WGS sequence"/>
</dbReference>
<organism evidence="2 3">
    <name type="scientific">Parachlamydia acanthamoebae</name>
    <dbReference type="NCBI Taxonomy" id="83552"/>
    <lineage>
        <taxon>Bacteria</taxon>
        <taxon>Pseudomonadati</taxon>
        <taxon>Chlamydiota</taxon>
        <taxon>Chlamydiia</taxon>
        <taxon>Parachlamydiales</taxon>
        <taxon>Parachlamydiaceae</taxon>
        <taxon>Parachlamydia</taxon>
    </lineage>
</organism>
<evidence type="ECO:0000313" key="3">
    <source>
        <dbReference type="Proteomes" id="UP000031307"/>
    </source>
</evidence>
<protein>
    <submittedName>
        <fullName evidence="2">Uncharacterized protein</fullName>
    </submittedName>
</protein>
<feature type="region of interest" description="Disordered" evidence="1">
    <location>
        <begin position="1"/>
        <end position="26"/>
    </location>
</feature>
<name>A0A0C1C4L4_9BACT</name>
<accession>A0A0C1C4L4</accession>
<dbReference type="AlphaFoldDB" id="A0A0C1C4L4"/>
<comment type="caution">
    <text evidence="2">The sequence shown here is derived from an EMBL/GenBank/DDBJ whole genome shotgun (WGS) entry which is preliminary data.</text>
</comment>
<gene>
    <name evidence="2" type="ORF">DB43_DZ00080</name>
</gene>
<feature type="region of interest" description="Disordered" evidence="1">
    <location>
        <begin position="44"/>
        <end position="71"/>
    </location>
</feature>
<proteinExistence type="predicted"/>
<dbReference type="EMBL" id="JSAM01000020">
    <property type="protein sequence ID" value="KIA78421.1"/>
    <property type="molecule type" value="Genomic_DNA"/>
</dbReference>
<evidence type="ECO:0000313" key="2">
    <source>
        <dbReference type="EMBL" id="KIA78421.1"/>
    </source>
</evidence>
<reference evidence="2 3" key="1">
    <citation type="journal article" date="2014" name="Mol. Biol. Evol.">
        <title>Massive expansion of Ubiquitination-related gene families within the Chlamydiae.</title>
        <authorList>
            <person name="Domman D."/>
            <person name="Collingro A."/>
            <person name="Lagkouvardos I."/>
            <person name="Gehre L."/>
            <person name="Weinmaier T."/>
            <person name="Rattei T."/>
            <person name="Subtil A."/>
            <person name="Horn M."/>
        </authorList>
    </citation>
    <scope>NUCLEOTIDE SEQUENCE [LARGE SCALE GENOMIC DNA]</scope>
    <source>
        <strain evidence="2 3">OEW1</strain>
    </source>
</reference>